<gene>
    <name evidence="1" type="ORF">DW860_16605</name>
</gene>
<evidence type="ECO:0000313" key="1">
    <source>
        <dbReference type="EMBL" id="RHC01112.1"/>
    </source>
</evidence>
<accession>A0A413YG35</accession>
<dbReference type="Proteomes" id="UP000284742">
    <property type="component" value="Unassembled WGS sequence"/>
</dbReference>
<organism evidence="1 2">
    <name type="scientific">Dorea formicigenerans</name>
    <dbReference type="NCBI Taxonomy" id="39486"/>
    <lineage>
        <taxon>Bacteria</taxon>
        <taxon>Bacillati</taxon>
        <taxon>Bacillota</taxon>
        <taxon>Clostridia</taxon>
        <taxon>Lachnospirales</taxon>
        <taxon>Lachnospiraceae</taxon>
        <taxon>Dorea</taxon>
    </lineage>
</organism>
<proteinExistence type="predicted"/>
<reference evidence="1 2" key="1">
    <citation type="submission" date="2018-08" db="EMBL/GenBank/DDBJ databases">
        <title>A genome reference for cultivated species of the human gut microbiota.</title>
        <authorList>
            <person name="Zou Y."/>
            <person name="Xue W."/>
            <person name="Luo G."/>
        </authorList>
    </citation>
    <scope>NUCLEOTIDE SEQUENCE [LARGE SCALE GENOMIC DNA]</scope>
    <source>
        <strain evidence="1 2">AM37-5</strain>
    </source>
</reference>
<name>A0A413YG35_9FIRM</name>
<dbReference type="RefSeq" id="WP_118359991.1">
    <property type="nucleotide sequence ID" value="NZ_QSHK01000036.1"/>
</dbReference>
<dbReference type="AlphaFoldDB" id="A0A413YG35"/>
<evidence type="ECO:0000313" key="2">
    <source>
        <dbReference type="Proteomes" id="UP000284742"/>
    </source>
</evidence>
<protein>
    <submittedName>
        <fullName evidence="1">Uncharacterized protein</fullName>
    </submittedName>
</protein>
<sequence>MPNVRSLNPIKYKMSENRFKEMYFHCLQYDEWKERSITDPQEEKRKAFKKRYRVVEETVRETHAKIYPWLLEAVTVEKATYKRLKELGMPCGKSIYYEARREFYKLLSEKKSIESYRKERQFGMRRRTLFLFCVHTKIMLIYC</sequence>
<dbReference type="EMBL" id="QSHK01000036">
    <property type="protein sequence ID" value="RHC01112.1"/>
    <property type="molecule type" value="Genomic_DNA"/>
</dbReference>
<comment type="caution">
    <text evidence="1">The sequence shown here is derived from an EMBL/GenBank/DDBJ whole genome shotgun (WGS) entry which is preliminary data.</text>
</comment>